<reference evidence="3" key="1">
    <citation type="submission" date="2014-07" db="EMBL/GenBank/DDBJ databases">
        <title>Identification of a novel salt tolerance gene in wild soybean by whole-genome sequencing.</title>
        <authorList>
            <person name="Lam H.-M."/>
            <person name="Qi X."/>
            <person name="Li M.-W."/>
            <person name="Liu X."/>
            <person name="Xie M."/>
            <person name="Ni M."/>
            <person name="Xu X."/>
        </authorList>
    </citation>
    <scope>NUCLEOTIDE SEQUENCE [LARGE SCALE GENOMIC DNA]</scope>
    <source>
        <tissue evidence="3">Root</tissue>
    </source>
</reference>
<evidence type="ECO:0000313" key="3">
    <source>
        <dbReference type="EMBL" id="KHN46564.1"/>
    </source>
</evidence>
<organism evidence="3">
    <name type="scientific">Glycine soja</name>
    <name type="common">Wild soybean</name>
    <dbReference type="NCBI Taxonomy" id="3848"/>
    <lineage>
        <taxon>Eukaryota</taxon>
        <taxon>Viridiplantae</taxon>
        <taxon>Streptophyta</taxon>
        <taxon>Embryophyta</taxon>
        <taxon>Tracheophyta</taxon>
        <taxon>Spermatophyta</taxon>
        <taxon>Magnoliopsida</taxon>
        <taxon>eudicotyledons</taxon>
        <taxon>Gunneridae</taxon>
        <taxon>Pentapetalae</taxon>
        <taxon>rosids</taxon>
        <taxon>fabids</taxon>
        <taxon>Fabales</taxon>
        <taxon>Fabaceae</taxon>
        <taxon>Papilionoideae</taxon>
        <taxon>50 kb inversion clade</taxon>
        <taxon>NPAAA clade</taxon>
        <taxon>indigoferoid/millettioid clade</taxon>
        <taxon>Phaseoleae</taxon>
        <taxon>Glycine</taxon>
        <taxon>Glycine subgen. Soja</taxon>
    </lineage>
</organism>
<dbReference type="PANTHER" id="PTHR32009:SF144">
    <property type="entry name" value="RESISTANCE PROTEIN (TIR-NBS-LRR CLASS), PUTATIVE-RELATED"/>
    <property type="match status" value="1"/>
</dbReference>
<sequence length="110" mass="12463">MLNHTFVVVKTCSGASRYDVFINFKGEDTCYEFTGHLHKALCNKGIRAFIDEDDLERGDKITTTLEEAIKGSRIAITVFSKDYASSSFCLDELVTIFGCYRKKTHYSCLL</sequence>
<dbReference type="InterPro" id="IPR035897">
    <property type="entry name" value="Toll_tir_struct_dom_sf"/>
</dbReference>
<name>A0A0B2SPS1_GLYSO</name>
<dbReference type="SUPFAM" id="SSF52200">
    <property type="entry name" value="Toll/Interleukin receptor TIR domain"/>
    <property type="match status" value="1"/>
</dbReference>
<feature type="domain" description="TIR" evidence="2">
    <location>
        <begin position="16"/>
        <end position="110"/>
    </location>
</feature>
<evidence type="ECO:0000259" key="2">
    <source>
        <dbReference type="PROSITE" id="PS50104"/>
    </source>
</evidence>
<dbReference type="AlphaFoldDB" id="A0A0B2SPS1"/>
<dbReference type="Gene3D" id="3.40.50.10140">
    <property type="entry name" value="Toll/interleukin-1 receptor homology (TIR) domain"/>
    <property type="match status" value="1"/>
</dbReference>
<dbReference type="EMBL" id="KN641157">
    <property type="protein sequence ID" value="KHN46564.1"/>
    <property type="molecule type" value="Genomic_DNA"/>
</dbReference>
<protein>
    <submittedName>
        <fullName evidence="3">Protein SUPPRESSOR OF npr1-1, CONSTITUTIVE 1</fullName>
    </submittedName>
</protein>
<dbReference type="Proteomes" id="UP000053555">
    <property type="component" value="Unassembled WGS sequence"/>
</dbReference>
<dbReference type="GO" id="GO:0007165">
    <property type="term" value="P:signal transduction"/>
    <property type="evidence" value="ECO:0007669"/>
    <property type="project" value="InterPro"/>
</dbReference>
<dbReference type="Pfam" id="PF01582">
    <property type="entry name" value="TIR"/>
    <property type="match status" value="1"/>
</dbReference>
<evidence type="ECO:0000256" key="1">
    <source>
        <dbReference type="ARBA" id="ARBA00023027"/>
    </source>
</evidence>
<gene>
    <name evidence="3" type="ORF">glysoja_032656</name>
</gene>
<dbReference type="PANTHER" id="PTHR32009">
    <property type="entry name" value="TMV RESISTANCE PROTEIN N-LIKE"/>
    <property type="match status" value="1"/>
</dbReference>
<proteinExistence type="predicted"/>
<dbReference type="PROSITE" id="PS50104">
    <property type="entry name" value="TIR"/>
    <property type="match status" value="1"/>
</dbReference>
<keyword evidence="1" id="KW-0520">NAD</keyword>
<accession>A0A0B2SPS1</accession>
<dbReference type="SMART" id="SM00255">
    <property type="entry name" value="TIR"/>
    <property type="match status" value="1"/>
</dbReference>
<dbReference type="InterPro" id="IPR000157">
    <property type="entry name" value="TIR_dom"/>
</dbReference>